<evidence type="ECO:0000256" key="2">
    <source>
        <dbReference type="ARBA" id="ARBA00022676"/>
    </source>
</evidence>
<dbReference type="SUPFAM" id="SSF53756">
    <property type="entry name" value="UDP-Glycosyltransferase/glycogen phosphorylase"/>
    <property type="match status" value="1"/>
</dbReference>
<evidence type="ECO:0000256" key="3">
    <source>
        <dbReference type="ARBA" id="ARBA00022679"/>
    </source>
</evidence>
<dbReference type="EMBL" id="BAAANY010000038">
    <property type="protein sequence ID" value="GAA1712975.1"/>
    <property type="molecule type" value="Genomic_DNA"/>
</dbReference>
<evidence type="ECO:0000256" key="1">
    <source>
        <dbReference type="ARBA" id="ARBA00006962"/>
    </source>
</evidence>
<proteinExistence type="inferred from homology"/>
<dbReference type="Proteomes" id="UP001500618">
    <property type="component" value="Unassembled WGS sequence"/>
</dbReference>
<dbReference type="Gene3D" id="3.40.50.2000">
    <property type="entry name" value="Glycogen Phosphorylase B"/>
    <property type="match status" value="1"/>
</dbReference>
<protein>
    <submittedName>
        <fullName evidence="5">Galactosyldiacylglycerol synthase</fullName>
    </submittedName>
</protein>
<gene>
    <name evidence="5" type="ORF">GCM10009765_72580</name>
</gene>
<dbReference type="Pfam" id="PF06925">
    <property type="entry name" value="MGDG_synth"/>
    <property type="match status" value="1"/>
</dbReference>
<dbReference type="InterPro" id="IPR009695">
    <property type="entry name" value="Diacylglyc_glucosyltr_N"/>
</dbReference>
<keyword evidence="3" id="KW-0808">Transferase</keyword>
<reference evidence="6" key="1">
    <citation type="journal article" date="2019" name="Int. J. Syst. Evol. Microbiol.">
        <title>The Global Catalogue of Microorganisms (GCM) 10K type strain sequencing project: providing services to taxonomists for standard genome sequencing and annotation.</title>
        <authorList>
            <consortium name="The Broad Institute Genomics Platform"/>
            <consortium name="The Broad Institute Genome Sequencing Center for Infectious Disease"/>
            <person name="Wu L."/>
            <person name="Ma J."/>
        </authorList>
    </citation>
    <scope>NUCLEOTIDE SEQUENCE [LARGE SCALE GENOMIC DNA]</scope>
    <source>
        <strain evidence="6">JCM 14718</strain>
    </source>
</reference>
<dbReference type="PANTHER" id="PTHR43025">
    <property type="entry name" value="MONOGALACTOSYLDIACYLGLYCEROL SYNTHASE"/>
    <property type="match status" value="1"/>
</dbReference>
<evidence type="ECO:0000313" key="6">
    <source>
        <dbReference type="Proteomes" id="UP001500618"/>
    </source>
</evidence>
<accession>A0ABP4UVV6</accession>
<dbReference type="InterPro" id="IPR050519">
    <property type="entry name" value="Glycosyltransf_28_UgtP"/>
</dbReference>
<organism evidence="5 6">
    <name type="scientific">Fodinicola feengrottensis</name>
    <dbReference type="NCBI Taxonomy" id="435914"/>
    <lineage>
        <taxon>Bacteria</taxon>
        <taxon>Bacillati</taxon>
        <taxon>Actinomycetota</taxon>
        <taxon>Actinomycetes</taxon>
        <taxon>Mycobacteriales</taxon>
        <taxon>Fodinicola</taxon>
    </lineage>
</organism>
<keyword evidence="6" id="KW-1185">Reference proteome</keyword>
<comment type="caution">
    <text evidence="5">The sequence shown here is derived from an EMBL/GenBank/DDBJ whole genome shotgun (WGS) entry which is preliminary data.</text>
</comment>
<evidence type="ECO:0000259" key="4">
    <source>
        <dbReference type="Pfam" id="PF06925"/>
    </source>
</evidence>
<comment type="similarity">
    <text evidence="1">Belongs to the glycosyltransferase 28 family.</text>
</comment>
<evidence type="ECO:0000313" key="5">
    <source>
        <dbReference type="EMBL" id="GAA1712975.1"/>
    </source>
</evidence>
<sequence>MDKAQCQIMSSDDPRHSRRIVILTGSVGGGHDGAAYELEHRLRAMDFTVETYDYLDFLPGRFGALLRDSYTTSLRVAPFTWGLVANVTGRRPVAGMLRAASAALARKDTRRSIGRTADLVAEPAAVVSTYPLASQALGRLRRSGRLNAPAITFLTDMSVHPLWISSGVDFHLALHEVAAEDARGRGAKGVQVCGPAVPAAFHPAASEEEKRKARAQFGLPQDEPLAVLVSGAGGMGDVRKSAREVADTGLARAVVVCGRNASVREDLEADGAIALGWVDDMATLLRGCDVAVQNAGGLSSLEALATGLPTVTYRSVPGHGAANAAALDKAGWVPWVRHVRDLPAALQAALTGVPTTSAARAAAHPPTDPADVIAELANQTVDHRRRRRITRRLRLTG</sequence>
<dbReference type="PANTHER" id="PTHR43025:SF3">
    <property type="entry name" value="MONOGALACTOSYLDIACYLGLYCEROL SYNTHASE 1, CHLOROPLASTIC"/>
    <property type="match status" value="1"/>
</dbReference>
<name>A0ABP4UVV6_9ACTN</name>
<feature type="domain" description="Diacylglycerol glucosyltransferase N-terminal" evidence="4">
    <location>
        <begin position="31"/>
        <end position="195"/>
    </location>
</feature>
<keyword evidence="2" id="KW-0328">Glycosyltransferase</keyword>